<evidence type="ECO:0000313" key="3">
    <source>
        <dbReference type="Proteomes" id="UP000827549"/>
    </source>
</evidence>
<dbReference type="EMBL" id="CP086716">
    <property type="protein sequence ID" value="WOO81630.1"/>
    <property type="molecule type" value="Genomic_DNA"/>
</dbReference>
<protein>
    <submittedName>
        <fullName evidence="2">Uncharacterized protein</fullName>
    </submittedName>
</protein>
<feature type="compositionally biased region" description="Basic and acidic residues" evidence="1">
    <location>
        <begin position="233"/>
        <end position="244"/>
    </location>
</feature>
<accession>A0AAF1BL07</accession>
<dbReference type="Proteomes" id="UP000827549">
    <property type="component" value="Chromosome 3"/>
</dbReference>
<feature type="compositionally biased region" description="Polar residues" evidence="1">
    <location>
        <begin position="267"/>
        <end position="278"/>
    </location>
</feature>
<gene>
    <name evidence="2" type="ORF">LOC62_03G005153</name>
</gene>
<dbReference type="AlphaFoldDB" id="A0AAF1BL07"/>
<organism evidence="2 3">
    <name type="scientific">Vanrija pseudolonga</name>
    <dbReference type="NCBI Taxonomy" id="143232"/>
    <lineage>
        <taxon>Eukaryota</taxon>
        <taxon>Fungi</taxon>
        <taxon>Dikarya</taxon>
        <taxon>Basidiomycota</taxon>
        <taxon>Agaricomycotina</taxon>
        <taxon>Tremellomycetes</taxon>
        <taxon>Trichosporonales</taxon>
        <taxon>Trichosporonaceae</taxon>
        <taxon>Vanrija</taxon>
    </lineage>
</organism>
<feature type="compositionally biased region" description="Acidic residues" evidence="1">
    <location>
        <begin position="53"/>
        <end position="63"/>
    </location>
</feature>
<sequence>MTRVPDPYATPAGPSHRHHYDPDLPGRSQASQTTPEATSILRPRTTRPREASESPEPDGEDEDAGPKRKRAKFTRANFDGLSPDEVEFLLAMKDTGNDHFVLTPAAACSNCQAMNWPCVSRISGLNKWGCVACTSGLKCSHTNLRHYRYLASEGVSAGSVRFQAFVTLDTQLKPIQTPPADGRSVLTLWPKNPQGKEDKLLKFYLPGGNVPVPPPVGVAPPRGSMPAEAPKVASDKEKGKAEEPAGFRNRMEALLEAAAAAPRMTTANKGTQVTSPHLRTSDKWQPHPPGSRVTVSMERDNTAPEASSSSKPPTAIIPMEHPGRGTYAKLNLILRALGSRDTSDPNRSYYTFAPCAVDCPRCYAIELRGVTEDTLTANYNCKFFDRVTHLDHHIIKLLNQVSNKRNGYTRQTPIPAYLYEAKVPCVCCTKSGSRCLHAEVELWTQGEGHNGQQVKTASLCCLACELNDKRCVWARNDGEAPKTIRVVVERMTPPQSVGEMLEELGAIECDSMDG</sequence>
<keyword evidence="3" id="KW-1185">Reference proteome</keyword>
<feature type="compositionally biased region" description="Polar residues" evidence="1">
    <location>
        <begin position="28"/>
        <end position="37"/>
    </location>
</feature>
<evidence type="ECO:0000256" key="1">
    <source>
        <dbReference type="SAM" id="MobiDB-lite"/>
    </source>
</evidence>
<feature type="region of interest" description="Disordered" evidence="1">
    <location>
        <begin position="1"/>
        <end position="76"/>
    </location>
</feature>
<name>A0AAF1BL07_9TREE</name>
<feature type="region of interest" description="Disordered" evidence="1">
    <location>
        <begin position="218"/>
        <end position="244"/>
    </location>
</feature>
<proteinExistence type="predicted"/>
<dbReference type="RefSeq" id="XP_062627662.1">
    <property type="nucleotide sequence ID" value="XM_062771678.1"/>
</dbReference>
<feature type="region of interest" description="Disordered" evidence="1">
    <location>
        <begin position="267"/>
        <end position="321"/>
    </location>
</feature>
<evidence type="ECO:0000313" key="2">
    <source>
        <dbReference type="EMBL" id="WOO81630.1"/>
    </source>
</evidence>
<reference evidence="2" key="1">
    <citation type="submission" date="2023-10" db="EMBL/GenBank/DDBJ databases">
        <authorList>
            <person name="Noh H."/>
        </authorList>
    </citation>
    <scope>NUCLEOTIDE SEQUENCE</scope>
    <source>
        <strain evidence="2">DUCC4014</strain>
    </source>
</reference>
<dbReference type="GeneID" id="87808383"/>